<feature type="region of interest" description="Disordered" evidence="2">
    <location>
        <begin position="802"/>
        <end position="936"/>
    </location>
</feature>
<feature type="region of interest" description="Disordered" evidence="2">
    <location>
        <begin position="143"/>
        <end position="219"/>
    </location>
</feature>
<evidence type="ECO:0008006" key="5">
    <source>
        <dbReference type="Google" id="ProtNLM"/>
    </source>
</evidence>
<feature type="compositionally biased region" description="Pro residues" evidence="2">
    <location>
        <begin position="2123"/>
        <end position="2133"/>
    </location>
</feature>
<feature type="region of interest" description="Disordered" evidence="2">
    <location>
        <begin position="2304"/>
        <end position="2323"/>
    </location>
</feature>
<feature type="compositionally biased region" description="Basic and acidic residues" evidence="2">
    <location>
        <begin position="888"/>
        <end position="897"/>
    </location>
</feature>
<sequence>MGHWTRGGRCTMPVKGGGAQKRVNERNNLGQQLGRRHHAALADSFLHMEDLEEIEALVEVEQLRLLQQQQQQGNERPDINILRTPDRSLHPYLESQLPSIRHSHTRTRARTPHAAAAAAAASSSVPLDQLSSIILNMTFSDAEDEHHGTGNTSQDHDRTPSRSRTESGVSNASTASLASPSPASPHHNNNNNNNDNTGRATEDSSSADPSPSQATTAATSNVAVASASASSSTPIPGTSNVDIANAVNSLTGVDMMGVDSKKILDKLQQVQGYIQQTTTAMAALEQQGDISKVGQYNTLAKVLRDLKDTETKLKGHLETAKRKEGQESDIYARFSTLNKSLQHQEGEYLDILARFLVLSKAASSASQVTNGSHTTTTTTTTSPHINGQVDMQTERSSSGDGHVVGVIGSGNVRSLQDRLSASQVESEALMTHMRESITRREDLMTRYKATRERLANLKKQRLGIQQEKEQLLEAVARQGESGEVREGEEPAFEDPIPGAANWTLTEVNQALVDFRELMRKVERLTDCYNQKAQSGDADEQANANSKLQQLSVKQRQLNYALTKLASYKLQKEGGQQQPAGDAGGESGTPTNTVPTTTSGQTSDTNRQQASQHSPRPEETERLSGVPSSGASNLDNHTVTQGELGAASQSLTLASDDLASRQNQLVSLQQQLRDMKRLLDVTSSAQREAESRAQESKRRLDEARSRQEVLMTDPHGNMEDTVGGMAGEGETFLEVSGRRITLTQEERQNPEIASKYHQLTEAKSRLAKMEEVIAMISTAKSLGQNVRDVMPAEYLAILEDAESEMAEPDSQPRLPRPAPGQLSSDQPEDDNTRVPRRHPRTPRVGSLGRGEREHEERQAREQQQDRSEISAMQKRLNKATPRVSAINEGSRHGNEKGAIKKQPQALWQEGSHRNNNTASTSGINRGGGGGVSASAGGGLDPRVSEVLAMQEELKQKKNALEALMRRMGKSSSLNVDNISDNISEGSERLREEEDEEEEAVEEVVRGMGATWGASGHHSYSDDQFRQSSEDELLEEDDDVNLLLARGSHRRHQPSLLPLHHQPKDRNRHSTSRHRRSRQDSGGRFSVNNLSSNNYGSLGRTKHNRLRASSAPKAVWEPVDGNYKSPSNTTLQAHHSINAALSQLTQVQGTINNLQESLQNQVLGGGHSGGGGPLYPSYAAPPPPLLLSTSELPTPTHTAPLPHRPAAQTALTPMSSYAGLGSLAMAGQGGSGAGEGNAREVNHQVMSGLQQCFSQLHLHSLEIQALSKHLQLLERRDQGGGSAPIPDTGGGGGIRGRRSEEEEEEEDDNEEEEDDNEEEEEEDLTPSRPPYPLHQNLLAGSRGHPGKEVTRGIPRGPSTYPLYPRTPSDGVESQGLVGGVGVTNPIYGHLGEVRDQTGGTWGSLAPTPGSEQPSDQLASLMGSGPGSGVVVGGVRGMEGTPSHPMLQLDRLGGDRVGQSQHHDQHHHHWASHHPMHHQTTDLLNNQVLPGTRANNYWDNFRSYSRQNLLSSTTKSNTGEHHTASTAPHHQHHQLHHLQQHQQHSTASPASAPTHPLTTSSSAGHLGRLSRESSRVEDKRFNVSVNNSSGGTGMMVGDPGGGARARVPEPSPHHMNNHPRPPQSHPRVRNPVSPSHHGQNKHKANNRNKQGGLWSNMAERNPSQGGGPYTTRDRSHVNYNYNYPRLNTNDSSEGVTQDVVREAEALMRRHASQPEFLLQLFRNAAQITVHTDQHVAVALLQDLASQPHRPDHGVNANRRSSSSNNDNTSLSLPAPLRDSWRPQPSHPHPRNVLPQDSGSVMGGSGSGSEVSSGLTSEDEDSRPLYRNVKNLSLSPGGRGVGSGGGGDGRQQPTTTTNTTNTHNIVSTNQQGSIANSSRSVANSESSLYDHLIYNEPIPTDVNRREVVEDWMCRGAREDVVEGTGSGVGGSGSGVVSGKLLNQADAVGSSPEDAQNITHPLSNDTEYLTFETLVASAVREGVEALQGGAGEGEGGGLVSPLLLTSLHHSLVAQIETQAQSLRLPRSFLYSIDSELKSALQAFTGKSVSEASNDVPSVISQVLLTQYCSVLVQRLRDNNPALPHTPTKLLPQAKGRDISVESLASSLSEYRQEATTATQTDFSLAGHHPPPPPPPHPADPTQRPLHHPFSLTTPTSTQHSQPHTFISCSLFPTSPGAQWQQGPLSAPLPSPNDPPSSNGESGVEGMGPSLLPSAPFPAPQKPDAASSWSGERCGQGTESSTPTPAGVEPSPNGPGGAVWGEGELEDGLIDELGEQGLAVHALAEADQSQDAVDTAEGDWEDSQAEGIQAAAGGCDGTPTGVAASGWLLPRDSPTQMAAEGQVECEADTTESSSSSRAATGAGTGHLAFGDLLVAQGGGNSNGMREQELDEVPTKLLSPEGENLPLPPSAPTTDHPKTTPPVPLGPPHPPHSPGSEG</sequence>
<feature type="region of interest" description="Disordered" evidence="2">
    <location>
        <begin position="973"/>
        <end position="995"/>
    </location>
</feature>
<evidence type="ECO:0000313" key="3">
    <source>
        <dbReference type="EMBL" id="KAK3885461.1"/>
    </source>
</evidence>
<feature type="region of interest" description="Disordered" evidence="2">
    <location>
        <begin position="1451"/>
        <end position="1476"/>
    </location>
</feature>
<keyword evidence="1" id="KW-0175">Coiled coil</keyword>
<feature type="region of interest" description="Disordered" evidence="2">
    <location>
        <begin position="366"/>
        <end position="386"/>
    </location>
</feature>
<comment type="caution">
    <text evidence="3">The sequence shown here is derived from an EMBL/GenBank/DDBJ whole genome shotgun (WGS) entry which is preliminary data.</text>
</comment>
<evidence type="ECO:0000256" key="1">
    <source>
        <dbReference type="SAM" id="Coils"/>
    </source>
</evidence>
<feature type="region of interest" description="Disordered" evidence="2">
    <location>
        <begin position="1743"/>
        <end position="1875"/>
    </location>
</feature>
<evidence type="ECO:0000313" key="4">
    <source>
        <dbReference type="Proteomes" id="UP001286313"/>
    </source>
</evidence>
<feature type="compositionally biased region" description="Low complexity" evidence="2">
    <location>
        <begin position="1752"/>
        <end position="1769"/>
    </location>
</feature>
<feature type="compositionally biased region" description="Gly residues" evidence="2">
    <location>
        <begin position="1833"/>
        <end position="1845"/>
    </location>
</feature>
<gene>
    <name evidence="3" type="ORF">Pcinc_010338</name>
</gene>
<feature type="compositionally biased region" description="Polar residues" evidence="2">
    <location>
        <begin position="2145"/>
        <end position="2177"/>
    </location>
</feature>
<feature type="region of interest" description="Disordered" evidence="2">
    <location>
        <begin position="2101"/>
        <end position="2261"/>
    </location>
</feature>
<dbReference type="Proteomes" id="UP001286313">
    <property type="component" value="Unassembled WGS sequence"/>
</dbReference>
<evidence type="ECO:0000256" key="2">
    <source>
        <dbReference type="SAM" id="MobiDB-lite"/>
    </source>
</evidence>
<feature type="compositionally biased region" description="Low complexity" evidence="2">
    <location>
        <begin position="203"/>
        <end position="219"/>
    </location>
</feature>
<feature type="compositionally biased region" description="Gly residues" evidence="2">
    <location>
        <begin position="1587"/>
        <end position="1600"/>
    </location>
</feature>
<feature type="compositionally biased region" description="Basic residues" evidence="2">
    <location>
        <begin position="1461"/>
        <end position="1474"/>
    </location>
</feature>
<feature type="compositionally biased region" description="Low complexity" evidence="2">
    <location>
        <begin position="112"/>
        <end position="124"/>
    </location>
</feature>
<feature type="compositionally biased region" description="Polar residues" evidence="2">
    <location>
        <begin position="2101"/>
        <end position="2117"/>
    </location>
</feature>
<feature type="compositionally biased region" description="Basic and acidic residues" evidence="2">
    <location>
        <begin position="686"/>
        <end position="705"/>
    </location>
</feature>
<feature type="region of interest" description="Disordered" evidence="2">
    <location>
        <begin position="2329"/>
        <end position="2431"/>
    </location>
</feature>
<dbReference type="EMBL" id="JAWQEG010000798">
    <property type="protein sequence ID" value="KAK3885461.1"/>
    <property type="molecule type" value="Genomic_DNA"/>
</dbReference>
<organism evidence="3 4">
    <name type="scientific">Petrolisthes cinctipes</name>
    <name type="common">Flat porcelain crab</name>
    <dbReference type="NCBI Taxonomy" id="88211"/>
    <lineage>
        <taxon>Eukaryota</taxon>
        <taxon>Metazoa</taxon>
        <taxon>Ecdysozoa</taxon>
        <taxon>Arthropoda</taxon>
        <taxon>Crustacea</taxon>
        <taxon>Multicrustacea</taxon>
        <taxon>Malacostraca</taxon>
        <taxon>Eumalacostraca</taxon>
        <taxon>Eucarida</taxon>
        <taxon>Decapoda</taxon>
        <taxon>Pleocyemata</taxon>
        <taxon>Anomura</taxon>
        <taxon>Galatheoidea</taxon>
        <taxon>Porcellanidae</taxon>
        <taxon>Petrolisthes</taxon>
    </lineage>
</organism>
<feature type="region of interest" description="Disordered" evidence="2">
    <location>
        <begin position="682"/>
        <end position="705"/>
    </location>
</feature>
<feature type="compositionally biased region" description="Acidic residues" evidence="2">
    <location>
        <begin position="1299"/>
        <end position="1322"/>
    </location>
</feature>
<feature type="compositionally biased region" description="Gly residues" evidence="2">
    <location>
        <begin position="923"/>
        <end position="936"/>
    </location>
</feature>
<feature type="compositionally biased region" description="Low complexity" evidence="2">
    <location>
        <begin position="170"/>
        <end position="196"/>
    </location>
</feature>
<feature type="compositionally biased region" description="Polar residues" evidence="2">
    <location>
        <begin position="1859"/>
        <end position="1870"/>
    </location>
</feature>
<proteinExistence type="predicted"/>
<feature type="coiled-coil region" evidence="1">
    <location>
        <begin position="440"/>
        <end position="474"/>
    </location>
</feature>
<feature type="region of interest" description="Disordered" evidence="2">
    <location>
        <begin position="479"/>
        <end position="498"/>
    </location>
</feature>
<feature type="region of interest" description="Disordered" evidence="2">
    <location>
        <begin position="97"/>
        <end position="125"/>
    </location>
</feature>
<keyword evidence="4" id="KW-1185">Reference proteome</keyword>
<feature type="compositionally biased region" description="Basic and acidic residues" evidence="2">
    <location>
        <begin position="144"/>
        <end position="165"/>
    </location>
</feature>
<feature type="compositionally biased region" description="Basic and acidic residues" evidence="2">
    <location>
        <begin position="1566"/>
        <end position="1578"/>
    </location>
</feature>
<feature type="compositionally biased region" description="Basic and acidic residues" evidence="2">
    <location>
        <begin position="1017"/>
        <end position="1027"/>
    </location>
</feature>
<feature type="region of interest" description="Disordered" evidence="2">
    <location>
        <begin position="1010"/>
        <end position="1031"/>
    </location>
</feature>
<feature type="compositionally biased region" description="Basic residues" evidence="2">
    <location>
        <begin position="1059"/>
        <end position="1075"/>
    </location>
</feature>
<feature type="compositionally biased region" description="Polar residues" evidence="2">
    <location>
        <begin position="625"/>
        <end position="636"/>
    </location>
</feature>
<feature type="region of interest" description="Disordered" evidence="2">
    <location>
        <begin position="1046"/>
        <end position="1110"/>
    </location>
</feature>
<name>A0AAE1G4Y9_PETCI</name>
<feature type="compositionally biased region" description="Pro residues" evidence="2">
    <location>
        <begin position="2412"/>
        <end position="2431"/>
    </location>
</feature>
<feature type="compositionally biased region" description="Basic residues" evidence="2">
    <location>
        <begin position="1526"/>
        <end position="1536"/>
    </location>
</feature>
<feature type="region of interest" description="Disordered" evidence="2">
    <location>
        <begin position="1509"/>
        <end position="1673"/>
    </location>
</feature>
<protein>
    <recommendedName>
        <fullName evidence="5">Pericentriolar material 1 protein C-terminal domain-containing protein</fullName>
    </recommendedName>
</protein>
<feature type="compositionally biased region" description="Low complexity" evidence="2">
    <location>
        <begin position="587"/>
        <end position="605"/>
    </location>
</feature>
<feature type="compositionally biased region" description="Polar residues" evidence="2">
    <location>
        <begin position="973"/>
        <end position="982"/>
    </location>
</feature>
<accession>A0AAE1G4Y9</accession>
<feature type="compositionally biased region" description="Low complexity" evidence="2">
    <location>
        <begin position="2344"/>
        <end position="2355"/>
    </location>
</feature>
<feature type="compositionally biased region" description="Basic and acidic residues" evidence="2">
    <location>
        <begin position="848"/>
        <end position="867"/>
    </location>
</feature>
<reference evidence="3" key="1">
    <citation type="submission" date="2023-10" db="EMBL/GenBank/DDBJ databases">
        <title>Genome assemblies of two species of porcelain crab, Petrolisthes cinctipes and Petrolisthes manimaculis (Anomura: Porcellanidae).</title>
        <authorList>
            <person name="Angst P."/>
        </authorList>
    </citation>
    <scope>NUCLEOTIDE SEQUENCE</scope>
    <source>
        <strain evidence="3">PB745_01</strain>
        <tissue evidence="3">Gill</tissue>
    </source>
</reference>
<feature type="compositionally biased region" description="Polar residues" evidence="2">
    <location>
        <begin position="1542"/>
        <end position="1560"/>
    </location>
</feature>
<feature type="compositionally biased region" description="Low complexity" evidence="2">
    <location>
        <begin position="1084"/>
        <end position="1097"/>
    </location>
</feature>
<feature type="compositionally biased region" description="Basic residues" evidence="2">
    <location>
        <begin position="101"/>
        <end position="111"/>
    </location>
</feature>
<feature type="region of interest" description="Disordered" evidence="2">
    <location>
        <begin position="1396"/>
        <end position="1423"/>
    </location>
</feature>
<feature type="region of interest" description="Disordered" evidence="2">
    <location>
        <begin position="1275"/>
        <end position="1366"/>
    </location>
</feature>
<feature type="region of interest" description="Disordered" evidence="2">
    <location>
        <begin position="571"/>
        <end position="636"/>
    </location>
</feature>